<name>A0A4U8TCP9_9HELI</name>
<keyword evidence="6" id="KW-1185">Reference proteome</keyword>
<dbReference type="Proteomes" id="UP000029733">
    <property type="component" value="Unassembled WGS sequence"/>
</dbReference>
<comment type="caution">
    <text evidence="5">The sequence shown here is derived from an EMBL/GenBank/DDBJ whole genome shotgun (WGS) entry which is preliminary data.</text>
</comment>
<feature type="active site" description="Proton acceptor" evidence="2">
    <location>
        <position position="229"/>
    </location>
</feature>
<proteinExistence type="inferred from homology"/>
<dbReference type="OrthoDB" id="9766188at2"/>
<dbReference type="PIRSF" id="PIRSF000390">
    <property type="entry name" value="PLP_StrS"/>
    <property type="match status" value="1"/>
</dbReference>
<dbReference type="PANTHER" id="PTHR30244:SF34">
    <property type="entry name" value="DTDP-4-AMINO-4,6-DIDEOXYGALACTOSE TRANSAMINASE"/>
    <property type="match status" value="1"/>
</dbReference>
<evidence type="ECO:0000313" key="5">
    <source>
        <dbReference type="EMBL" id="TLD97739.1"/>
    </source>
</evidence>
<dbReference type="InterPro" id="IPR000653">
    <property type="entry name" value="DegT/StrS_aminotransferase"/>
</dbReference>
<dbReference type="GO" id="GO:0000271">
    <property type="term" value="P:polysaccharide biosynthetic process"/>
    <property type="evidence" value="ECO:0007669"/>
    <property type="project" value="TreeGrafter"/>
</dbReference>
<dbReference type="SUPFAM" id="SSF53383">
    <property type="entry name" value="PLP-dependent transferases"/>
    <property type="match status" value="1"/>
</dbReference>
<dbReference type="RefSeq" id="WP_052057934.1">
    <property type="nucleotide sequence ID" value="NZ_JRPR02000001.1"/>
</dbReference>
<reference evidence="5 6" key="1">
    <citation type="journal article" date="2014" name="Genome Announc.">
        <title>Draft genome sequences of eight enterohepatic helicobacter species isolated from both laboratory and wild rodents.</title>
        <authorList>
            <person name="Sheh A."/>
            <person name="Shen Z."/>
            <person name="Fox J.G."/>
        </authorList>
    </citation>
    <scope>NUCLEOTIDE SEQUENCE [LARGE SCALE GENOMIC DNA]</scope>
    <source>
        <strain evidence="5 6">MIT 09-6949</strain>
    </source>
</reference>
<dbReference type="GO" id="GO:0008483">
    <property type="term" value="F:transaminase activity"/>
    <property type="evidence" value="ECO:0007669"/>
    <property type="project" value="UniProtKB-KW"/>
</dbReference>
<gene>
    <name evidence="5" type="ORF">LS71_003125</name>
</gene>
<dbReference type="InterPro" id="IPR015424">
    <property type="entry name" value="PyrdxlP-dep_Trfase"/>
</dbReference>
<protein>
    <submittedName>
        <fullName evidence="5">DegT/DnrJ/EryC1/StrS family aminotransferase</fullName>
    </submittedName>
</protein>
<keyword evidence="5" id="KW-0808">Transferase</keyword>
<evidence type="ECO:0000313" key="6">
    <source>
        <dbReference type="Proteomes" id="UP000029733"/>
    </source>
</evidence>
<keyword evidence="3 4" id="KW-0663">Pyridoxal phosphate</keyword>
<dbReference type="Gene3D" id="3.90.1150.10">
    <property type="entry name" value="Aspartate Aminotransferase, domain 1"/>
    <property type="match status" value="1"/>
</dbReference>
<dbReference type="Pfam" id="PF01041">
    <property type="entry name" value="DegT_DnrJ_EryC1"/>
    <property type="match status" value="1"/>
</dbReference>
<dbReference type="AlphaFoldDB" id="A0A4U8TCP9"/>
<feature type="modified residue" description="N6-(pyridoxal phosphate)lysine" evidence="3">
    <location>
        <position position="229"/>
    </location>
</feature>
<dbReference type="EMBL" id="JRPR02000001">
    <property type="protein sequence ID" value="TLD97739.1"/>
    <property type="molecule type" value="Genomic_DNA"/>
</dbReference>
<accession>A0A4U8TCP9</accession>
<dbReference type="GO" id="GO:0030170">
    <property type="term" value="F:pyridoxal phosphate binding"/>
    <property type="evidence" value="ECO:0007669"/>
    <property type="project" value="TreeGrafter"/>
</dbReference>
<dbReference type="PANTHER" id="PTHR30244">
    <property type="entry name" value="TRANSAMINASE"/>
    <property type="match status" value="1"/>
</dbReference>
<evidence type="ECO:0000256" key="3">
    <source>
        <dbReference type="PIRSR" id="PIRSR000390-2"/>
    </source>
</evidence>
<organism evidence="5 6">
    <name type="scientific">Helicobacter jaachi</name>
    <dbReference type="NCBI Taxonomy" id="1677920"/>
    <lineage>
        <taxon>Bacteria</taxon>
        <taxon>Pseudomonadati</taxon>
        <taxon>Campylobacterota</taxon>
        <taxon>Epsilonproteobacteria</taxon>
        <taxon>Campylobacterales</taxon>
        <taxon>Helicobacteraceae</taxon>
        <taxon>Helicobacter</taxon>
    </lineage>
</organism>
<dbReference type="STRING" id="1677920.LS71_03975"/>
<evidence type="ECO:0000256" key="2">
    <source>
        <dbReference type="PIRSR" id="PIRSR000390-1"/>
    </source>
</evidence>
<evidence type="ECO:0000256" key="4">
    <source>
        <dbReference type="RuleBase" id="RU004508"/>
    </source>
</evidence>
<comment type="similarity">
    <text evidence="1 4">Belongs to the DegT/DnrJ/EryC1 family.</text>
</comment>
<dbReference type="InterPro" id="IPR015421">
    <property type="entry name" value="PyrdxlP-dep_Trfase_major"/>
</dbReference>
<dbReference type="InterPro" id="IPR015422">
    <property type="entry name" value="PyrdxlP-dep_Trfase_small"/>
</dbReference>
<keyword evidence="5" id="KW-0032">Aminotransferase</keyword>
<dbReference type="Gene3D" id="3.40.640.10">
    <property type="entry name" value="Type I PLP-dependent aspartate aminotransferase-like (Major domain)"/>
    <property type="match status" value="1"/>
</dbReference>
<sequence length="454" mass="50192">MKKQRNNLSLENLDSITESKAYFSAFPHFSHAQIKRILSKTRAMLEGKSMLTMGKAVQEFEQSFARYCGLRHGIATNSCTSALNVVFRALGLGRSSDSTRHAAQAHSITNKAVLVPTQTFFANASSVLNCGADLVLVECDKDFMLSLDILQEALKTTESRRIKAVVLVHFAGLISKDIFAIKSLCKKRGITLIEDCSHAHGAQAMDKQGKIHRAGSIGDIGVFSFFSTKILPCGEGGMIVCNDEALARKCRALANRGLDASAPKEAGESFIALGENYRLGEFNAILGCEGLEALESNLTYRNKLAAAYKRALAPLYKRGIVSFQEIPLGFYHSYWRFIVFLHKHDVSAVLAYLKARNIYADAPYKPLLHKQPLLESLQSRAPDSTMSKPDARALHSRLDSRLDATLDSNARVHFIPHTPQTPQNHISLPLHCALKLKDITYITHILKEALHEKA</sequence>
<evidence type="ECO:0000256" key="1">
    <source>
        <dbReference type="ARBA" id="ARBA00037999"/>
    </source>
</evidence>